<dbReference type="PANTHER" id="PTHR12459">
    <property type="entry name" value="TRANSMEMBRANE PROTEIN 135-RELATED"/>
    <property type="match status" value="1"/>
</dbReference>
<dbReference type="InParanoid" id="A0A078A1G0"/>
<keyword evidence="1" id="KW-0472">Membrane</keyword>
<evidence type="ECO:0000256" key="1">
    <source>
        <dbReference type="SAM" id="Phobius"/>
    </source>
</evidence>
<dbReference type="InterPro" id="IPR026749">
    <property type="entry name" value="Tmem135"/>
</dbReference>
<proteinExistence type="predicted"/>
<sequence>MDQSNQDEARQFQSNKLRNKNFNQIILKAFQSFYKSALLKIGLSLLSNKLNVMKVSKQYKNILKFGIMAAAFSFLYNFSRFLMRKLQIDIKEDYQVFISSLISGFALFLAESRDRKLLQIAIYPRAIEALYSLLKEQGVIKPIKHGEYITCVLAMILLVYLYLFEPYCVGEGYAKNLDYYSGVTKDELKLFTMGRVISKNMIRENYQNNNLLTV</sequence>
<feature type="transmembrane region" description="Helical" evidence="1">
    <location>
        <begin position="62"/>
        <end position="82"/>
    </location>
</feature>
<protein>
    <recommendedName>
        <fullName evidence="4">Transmembrane protein</fullName>
    </recommendedName>
</protein>
<keyword evidence="1" id="KW-1133">Transmembrane helix</keyword>
<reference evidence="2 3" key="1">
    <citation type="submission" date="2014-06" db="EMBL/GenBank/DDBJ databases">
        <authorList>
            <person name="Swart Estienne"/>
        </authorList>
    </citation>
    <scope>NUCLEOTIDE SEQUENCE [LARGE SCALE GENOMIC DNA]</scope>
    <source>
        <strain evidence="2 3">130c</strain>
    </source>
</reference>
<name>A0A078A1G0_STYLE</name>
<feature type="transmembrane region" description="Helical" evidence="1">
    <location>
        <begin position="94"/>
        <end position="110"/>
    </location>
</feature>
<dbReference type="Proteomes" id="UP000039865">
    <property type="component" value="Unassembled WGS sequence"/>
</dbReference>
<dbReference type="EMBL" id="CCKQ01004780">
    <property type="protein sequence ID" value="CDW75935.1"/>
    <property type="molecule type" value="Genomic_DNA"/>
</dbReference>
<accession>A0A078A1G0</accession>
<keyword evidence="3" id="KW-1185">Reference proteome</keyword>
<feature type="transmembrane region" description="Helical" evidence="1">
    <location>
        <begin position="145"/>
        <end position="163"/>
    </location>
</feature>
<evidence type="ECO:0008006" key="4">
    <source>
        <dbReference type="Google" id="ProtNLM"/>
    </source>
</evidence>
<gene>
    <name evidence="2" type="primary">Contig18350.g19495</name>
    <name evidence="2" type="ORF">STYLEM_4931</name>
</gene>
<keyword evidence="1" id="KW-0812">Transmembrane</keyword>
<evidence type="ECO:0000313" key="2">
    <source>
        <dbReference type="EMBL" id="CDW75935.1"/>
    </source>
</evidence>
<dbReference type="AlphaFoldDB" id="A0A078A1G0"/>
<evidence type="ECO:0000313" key="3">
    <source>
        <dbReference type="Proteomes" id="UP000039865"/>
    </source>
</evidence>
<dbReference type="PANTHER" id="PTHR12459:SF15">
    <property type="entry name" value="TRANSMEMBRANE PROTEIN 135"/>
    <property type="match status" value="1"/>
</dbReference>
<organism evidence="2 3">
    <name type="scientific">Stylonychia lemnae</name>
    <name type="common">Ciliate</name>
    <dbReference type="NCBI Taxonomy" id="5949"/>
    <lineage>
        <taxon>Eukaryota</taxon>
        <taxon>Sar</taxon>
        <taxon>Alveolata</taxon>
        <taxon>Ciliophora</taxon>
        <taxon>Intramacronucleata</taxon>
        <taxon>Spirotrichea</taxon>
        <taxon>Stichotrichia</taxon>
        <taxon>Sporadotrichida</taxon>
        <taxon>Oxytrichidae</taxon>
        <taxon>Stylonychinae</taxon>
        <taxon>Stylonychia</taxon>
    </lineage>
</organism>